<dbReference type="InterPro" id="IPR009492">
    <property type="entry name" value="TniQ"/>
</dbReference>
<dbReference type="RefSeq" id="WP_171534633.1">
    <property type="nucleotide sequence ID" value="NZ_JABERH010000024.1"/>
</dbReference>
<evidence type="ECO:0000313" key="6">
    <source>
        <dbReference type="Proteomes" id="UP000569202"/>
    </source>
</evidence>
<feature type="domain" description="Transposon Tn7 transposition protein TnsD C-terminal" evidence="2">
    <location>
        <begin position="197"/>
        <end position="297"/>
    </location>
</feature>
<evidence type="ECO:0000313" key="5">
    <source>
        <dbReference type="Proteomes" id="UP000532147"/>
    </source>
</evidence>
<organism evidence="4 6">
    <name type="scientific">Acinetobacter terrae</name>
    <dbReference type="NCBI Taxonomy" id="2731247"/>
    <lineage>
        <taxon>Bacteria</taxon>
        <taxon>Pseudomonadati</taxon>
        <taxon>Pseudomonadota</taxon>
        <taxon>Gammaproteobacteria</taxon>
        <taxon>Moraxellales</taxon>
        <taxon>Moraxellaceae</taxon>
        <taxon>Acinetobacter</taxon>
        <taxon>Acinetobacter Taxon 24</taxon>
    </lineage>
</organism>
<dbReference type="Proteomes" id="UP000569202">
    <property type="component" value="Unassembled WGS sequence"/>
</dbReference>
<gene>
    <name evidence="3" type="ORF">HLH11_09745</name>
    <name evidence="4" type="ORF">HLH17_02575</name>
</gene>
<dbReference type="Pfam" id="PF15978">
    <property type="entry name" value="TnsD"/>
    <property type="match status" value="2"/>
</dbReference>
<evidence type="ECO:0000259" key="1">
    <source>
        <dbReference type="Pfam" id="PF06527"/>
    </source>
</evidence>
<reference evidence="5 6" key="1">
    <citation type="submission" date="2020-04" db="EMBL/GenBank/DDBJ databases">
        <title>Acinetobacter Taxon 24.</title>
        <authorList>
            <person name="Nemec A."/>
            <person name="Radolfova-Krizova L."/>
            <person name="Higgins P.G."/>
            <person name="Spanelova P."/>
        </authorList>
    </citation>
    <scope>NUCLEOTIDE SEQUENCE [LARGE SCALE GENOMIC DNA]</scope>
    <source>
        <strain evidence="3 5">ANC 4280</strain>
        <strain evidence="4 6">ANC 5380</strain>
    </source>
</reference>
<dbReference type="EMBL" id="JABERL010000007">
    <property type="protein sequence ID" value="NNH76585.1"/>
    <property type="molecule type" value="Genomic_DNA"/>
</dbReference>
<evidence type="ECO:0000313" key="4">
    <source>
        <dbReference type="EMBL" id="NNH76585.1"/>
    </source>
</evidence>
<evidence type="ECO:0000313" key="3">
    <source>
        <dbReference type="EMBL" id="NNH38922.1"/>
    </source>
</evidence>
<comment type="caution">
    <text evidence="4">The sequence shown here is derived from an EMBL/GenBank/DDBJ whole genome shotgun (WGS) entry which is preliminary data.</text>
</comment>
<proteinExistence type="predicted"/>
<accession>A0A7Y2RD42</accession>
<dbReference type="InterPro" id="IPR032750">
    <property type="entry name" value="TnsD_C"/>
</dbReference>
<protein>
    <submittedName>
        <fullName evidence="4">Transposase</fullName>
    </submittedName>
</protein>
<dbReference type="AlphaFoldDB" id="A0A7Y2RD42"/>
<feature type="domain" description="TniQ" evidence="1">
    <location>
        <begin position="4"/>
        <end position="155"/>
    </location>
</feature>
<dbReference type="Proteomes" id="UP000532147">
    <property type="component" value="Unassembled WGS sequence"/>
</dbReference>
<feature type="domain" description="Transposon Tn7 transposition protein TnsD C-terminal" evidence="2">
    <location>
        <begin position="322"/>
        <end position="448"/>
    </location>
</feature>
<evidence type="ECO:0000259" key="2">
    <source>
        <dbReference type="Pfam" id="PF15978"/>
    </source>
</evidence>
<dbReference type="EMBL" id="JABERH010000024">
    <property type="protein sequence ID" value="NNH38922.1"/>
    <property type="molecule type" value="Genomic_DNA"/>
</dbReference>
<sequence>MLNFPVPYPNELIYSSVARAGIRLALNSPKQLLDEVFQDREVVATIDLPAHLSKILKLLPKTQFDAEKLIYQHTIFPLYAPFVPEERRQECMQWMLNKSNGSVHLALGINASSIATPSYLRYCPGCINEQLKQYKEYYWSRLWQIQGVSCCLKHGELVQTNIEFRSPHKHEFLAADSKNCPIVTQSAATLDDLFICEKIHELLQLSPKRSASFEQWSLFYKRLAHQNNCVRGNSHILYESIYEKISTRWSKQFLKQYNLDDFSSENSWLRSIFRKHRKCFSYLQHLIVIEAMNAGREWSFNKILVTVNSLQPIIKPQSIKLQPSDITESNNTIVLEKRKKWLEAINQDSILASRKQNSALYAWLYRNDKEWLVETNSHYQQPHIPTGNKIDWGTRDLETARLLINIKQQLIDNLDLPRKSRNWWIKQLKNPATIEKNLDNLPLTKQFLDQYNEDISCFQIRRLTRVLRQSYSENEQLPRWIILRKSGLSEERITAEANNFLTNVVNYTI</sequence>
<dbReference type="Pfam" id="PF06527">
    <property type="entry name" value="TniQ"/>
    <property type="match status" value="1"/>
</dbReference>
<name>A0A7Y2RD42_9GAMM</name>